<protein>
    <submittedName>
        <fullName evidence="5">Uncharacterized protein</fullName>
    </submittedName>
</protein>
<dbReference type="SUPFAM" id="SSF144122">
    <property type="entry name" value="Tim10-like"/>
    <property type="match status" value="1"/>
</dbReference>
<name>A0A4X2KAW2_VOMUR</name>
<dbReference type="GeneTree" id="ENSGT01000000222025"/>
<evidence type="ECO:0000313" key="5">
    <source>
        <dbReference type="Ensembl" id="ENSVURP00010007236.1"/>
    </source>
</evidence>
<dbReference type="GO" id="GO:0005743">
    <property type="term" value="C:mitochondrial inner membrane"/>
    <property type="evidence" value="ECO:0007669"/>
    <property type="project" value="UniProtKB-SubCell"/>
</dbReference>
<dbReference type="InterPro" id="IPR035427">
    <property type="entry name" value="Tim10-like_dom_sf"/>
</dbReference>
<keyword evidence="6" id="KW-1185">Reference proteome</keyword>
<comment type="subcellular location">
    <subcellularLocation>
        <location evidence="1">Mitochondrion inner membrane</location>
        <topology evidence="1">Peripheral membrane protein</topology>
    </subcellularLocation>
</comment>
<keyword evidence="2" id="KW-0813">Transport</keyword>
<evidence type="ECO:0000313" key="6">
    <source>
        <dbReference type="Proteomes" id="UP000314987"/>
    </source>
</evidence>
<dbReference type="GO" id="GO:0015031">
    <property type="term" value="P:protein transport"/>
    <property type="evidence" value="ECO:0007669"/>
    <property type="project" value="UniProtKB-KW"/>
</dbReference>
<reference evidence="5" key="2">
    <citation type="submission" date="2025-08" db="UniProtKB">
        <authorList>
            <consortium name="Ensembl"/>
        </authorList>
    </citation>
    <scope>IDENTIFICATION</scope>
</reference>
<evidence type="ECO:0000256" key="3">
    <source>
        <dbReference type="ARBA" id="ARBA00023010"/>
    </source>
</evidence>
<keyword evidence="2" id="KW-0653">Protein transport</keyword>
<proteinExistence type="predicted"/>
<dbReference type="PANTHER" id="PTHR13172">
    <property type="entry name" value="MITOCHONDRIAL IMPORT INNER MEMBRANE TRANSLOCASE SUBUNIT TIM9B"/>
    <property type="match status" value="1"/>
</dbReference>
<dbReference type="Ensembl" id="ENSVURT00010008182.1">
    <property type="protein sequence ID" value="ENSVURP00010007236.1"/>
    <property type="gene ID" value="ENSVURG00010005610.1"/>
</dbReference>
<dbReference type="InterPro" id="IPR050673">
    <property type="entry name" value="Mito_inner_translocase_sub"/>
</dbReference>
<reference evidence="6" key="1">
    <citation type="submission" date="2018-12" db="EMBL/GenBank/DDBJ databases">
        <authorList>
            <person name="Yazar S."/>
        </authorList>
    </citation>
    <scope>NUCLEOTIDE SEQUENCE [LARGE SCALE GENOMIC DNA]</scope>
</reference>
<dbReference type="Proteomes" id="UP000314987">
    <property type="component" value="Unassembled WGS sequence"/>
</dbReference>
<accession>A0A4X2KAW2</accession>
<organism evidence="5 6">
    <name type="scientific">Vombatus ursinus</name>
    <name type="common">Common wombat</name>
    <dbReference type="NCBI Taxonomy" id="29139"/>
    <lineage>
        <taxon>Eukaryota</taxon>
        <taxon>Metazoa</taxon>
        <taxon>Chordata</taxon>
        <taxon>Craniata</taxon>
        <taxon>Vertebrata</taxon>
        <taxon>Euteleostomi</taxon>
        <taxon>Mammalia</taxon>
        <taxon>Metatheria</taxon>
        <taxon>Diprotodontia</taxon>
        <taxon>Vombatidae</taxon>
        <taxon>Vombatus</taxon>
    </lineage>
</organism>
<reference evidence="5" key="3">
    <citation type="submission" date="2025-09" db="UniProtKB">
        <authorList>
            <consortium name="Ensembl"/>
        </authorList>
    </citation>
    <scope>IDENTIFICATION</scope>
</reference>
<evidence type="ECO:0000256" key="1">
    <source>
        <dbReference type="ARBA" id="ARBA00004637"/>
    </source>
</evidence>
<dbReference type="AlphaFoldDB" id="A0A4X2KAW2"/>
<keyword evidence="3" id="KW-0811">Translocation</keyword>
<evidence type="ECO:0000256" key="2">
    <source>
        <dbReference type="ARBA" id="ARBA00022927"/>
    </source>
</evidence>
<dbReference type="STRING" id="29139.ENSVURP00010007236"/>
<sequence length="61" mass="7100">MESQQQVQQRQQKLRNLQDFFLVCNRVTELCFQCCVPSLHHRALDAEEEAYLDTWGSSPGS</sequence>
<evidence type="ECO:0000256" key="4">
    <source>
        <dbReference type="ARBA" id="ARBA00023157"/>
    </source>
</evidence>
<keyword evidence="4" id="KW-1015">Disulfide bond</keyword>
<dbReference type="Gene3D" id="1.10.287.810">
    <property type="entry name" value="Mitochondrial import inner membrane translocase subunit tim13 like domains"/>
    <property type="match status" value="1"/>
</dbReference>